<gene>
    <name evidence="2" type="ORF">GCM10007116_09630</name>
    <name evidence="1" type="ORF">HS1genome_0906</name>
</gene>
<dbReference type="AlphaFoldDB" id="A0A348B2W5"/>
<proteinExistence type="predicted"/>
<protein>
    <recommendedName>
        <fullName evidence="4">DNA-binding protein</fullName>
    </recommendedName>
</protein>
<keyword evidence="3" id="KW-1185">Reference proteome</keyword>
<evidence type="ECO:0000313" key="1">
    <source>
        <dbReference type="EMBL" id="BBD72517.1"/>
    </source>
</evidence>
<name>A0A348B2W5_9CREN</name>
<dbReference type="RefSeq" id="WP_126449813.1">
    <property type="nucleotide sequence ID" value="NZ_AP018553.1"/>
</dbReference>
<organism evidence="1 3">
    <name type="scientific">Sulfodiicoccus acidiphilus</name>
    <dbReference type="NCBI Taxonomy" id="1670455"/>
    <lineage>
        <taxon>Archaea</taxon>
        <taxon>Thermoproteota</taxon>
        <taxon>Thermoprotei</taxon>
        <taxon>Sulfolobales</taxon>
        <taxon>Sulfolobaceae</taxon>
        <taxon>Sulfodiicoccus</taxon>
    </lineage>
</organism>
<reference evidence="3" key="2">
    <citation type="submission" date="2018-04" db="EMBL/GenBank/DDBJ databases">
        <title>Complete genome sequence of Sulfodiicoccus acidiphilus strain HS-1.</title>
        <authorList>
            <person name="Sakai H.D."/>
            <person name="Kurosawa N."/>
        </authorList>
    </citation>
    <scope>NUCLEOTIDE SEQUENCE [LARGE SCALE GENOMIC DNA]</scope>
    <source>
        <strain evidence="3">HS-1</strain>
    </source>
</reference>
<dbReference type="Proteomes" id="UP000276741">
    <property type="component" value="Chromosome"/>
</dbReference>
<evidence type="ECO:0000313" key="3">
    <source>
        <dbReference type="Proteomes" id="UP000276741"/>
    </source>
</evidence>
<dbReference type="GeneID" id="38666413"/>
<dbReference type="EMBL" id="BMQS01000007">
    <property type="protein sequence ID" value="GGT93971.1"/>
    <property type="molecule type" value="Genomic_DNA"/>
</dbReference>
<sequence length="76" mass="8834">MWREVPLHYLVLERLRKMGTSVRDQDLYADVVKSSTTQVSFSDFLRALMSLEIRGFISVTLIKEDVRMISLLGDKE</sequence>
<dbReference type="OrthoDB" id="14757at2157"/>
<dbReference type="KEGG" id="sacd:HS1genome_0906"/>
<evidence type="ECO:0008006" key="4">
    <source>
        <dbReference type="Google" id="ProtNLM"/>
    </source>
</evidence>
<dbReference type="EMBL" id="AP018553">
    <property type="protein sequence ID" value="BBD72517.1"/>
    <property type="molecule type" value="Genomic_DNA"/>
</dbReference>
<reference evidence="2" key="1">
    <citation type="journal article" date="2014" name="Int. J. Syst. Evol. Microbiol.">
        <title>Complete genome sequence of Corynebacterium casei LMG S-19264T (=DSM 44701T), isolated from a smear-ripened cheese.</title>
        <authorList>
            <consortium name="US DOE Joint Genome Institute (JGI-PGF)"/>
            <person name="Walter F."/>
            <person name="Albersmeier A."/>
            <person name="Kalinowski J."/>
            <person name="Ruckert C."/>
        </authorList>
    </citation>
    <scope>NUCLEOTIDE SEQUENCE</scope>
    <source>
        <strain evidence="2">JCM 31740</strain>
    </source>
</reference>
<reference evidence="1" key="3">
    <citation type="journal article" date="2019" name="BMC Res. Notes">
        <title>Complete genome sequence of the Sulfodiicoccus acidiphilus strain HS-1T, the first crenarchaeon that lacks polB3, isolated from an acidic hot spring in Ohwaku-dani, Hakone, Japan.</title>
        <authorList>
            <person name="Sakai H.D."/>
            <person name="Kurosawa N."/>
        </authorList>
    </citation>
    <scope>NUCLEOTIDE SEQUENCE</scope>
    <source>
        <strain evidence="1">HS-1</strain>
    </source>
</reference>
<reference evidence="2" key="4">
    <citation type="submission" date="2020-09" db="EMBL/GenBank/DDBJ databases">
        <authorList>
            <person name="Sun Q."/>
            <person name="Ohkuma M."/>
        </authorList>
    </citation>
    <scope>NUCLEOTIDE SEQUENCE</scope>
    <source>
        <strain evidence="2">JCM 31740</strain>
    </source>
</reference>
<evidence type="ECO:0000313" key="2">
    <source>
        <dbReference type="EMBL" id="GGT93971.1"/>
    </source>
</evidence>
<dbReference type="Proteomes" id="UP000616143">
    <property type="component" value="Unassembled WGS sequence"/>
</dbReference>
<accession>A0A348B2W5</accession>